<keyword evidence="3 7" id="KW-0479">Metal-binding</keyword>
<evidence type="ECO:0000256" key="5">
    <source>
        <dbReference type="ARBA" id="ARBA00023004"/>
    </source>
</evidence>
<dbReference type="Pfam" id="PF00067">
    <property type="entry name" value="p450"/>
    <property type="match status" value="1"/>
</dbReference>
<dbReference type="PRINTS" id="PR00359">
    <property type="entry name" value="BP450"/>
</dbReference>
<gene>
    <name evidence="8" type="ORF">HEB94_009382</name>
</gene>
<dbReference type="InterPro" id="IPR001128">
    <property type="entry name" value="Cyt_P450"/>
</dbReference>
<keyword evidence="4 7" id="KW-0560">Oxidoreductase</keyword>
<dbReference type="Gene3D" id="1.10.630.10">
    <property type="entry name" value="Cytochrome P450"/>
    <property type="match status" value="1"/>
</dbReference>
<dbReference type="InterPro" id="IPR036396">
    <property type="entry name" value="Cyt_P450_sf"/>
</dbReference>
<dbReference type="CDD" id="cd11031">
    <property type="entry name" value="Cyp158A-like"/>
    <property type="match status" value="1"/>
</dbReference>
<dbReference type="InterPro" id="IPR017972">
    <property type="entry name" value="Cyt_P450_CS"/>
</dbReference>
<evidence type="ECO:0000256" key="6">
    <source>
        <dbReference type="ARBA" id="ARBA00023033"/>
    </source>
</evidence>
<dbReference type="GO" id="GO:0004497">
    <property type="term" value="F:monooxygenase activity"/>
    <property type="evidence" value="ECO:0007669"/>
    <property type="project" value="UniProtKB-KW"/>
</dbReference>
<accession>A0A927N5L7</accession>
<dbReference type="GO" id="GO:0020037">
    <property type="term" value="F:heme binding"/>
    <property type="evidence" value="ECO:0007669"/>
    <property type="project" value="InterPro"/>
</dbReference>
<dbReference type="PANTHER" id="PTHR46696">
    <property type="entry name" value="P450, PUTATIVE (EUROFUNG)-RELATED"/>
    <property type="match status" value="1"/>
</dbReference>
<keyword evidence="9" id="KW-1185">Reference proteome</keyword>
<keyword evidence="5 7" id="KW-0408">Iron</keyword>
<proteinExistence type="inferred from homology"/>
<evidence type="ECO:0000256" key="1">
    <source>
        <dbReference type="ARBA" id="ARBA00010617"/>
    </source>
</evidence>
<protein>
    <submittedName>
        <fullName evidence="8">Pentalenolactone synthase</fullName>
        <ecNumber evidence="8">1.14.19.8</ecNumber>
    </submittedName>
</protein>
<evidence type="ECO:0000256" key="7">
    <source>
        <dbReference type="RuleBase" id="RU000461"/>
    </source>
</evidence>
<dbReference type="GO" id="GO:0016705">
    <property type="term" value="F:oxidoreductase activity, acting on paired donors, with incorporation or reduction of molecular oxygen"/>
    <property type="evidence" value="ECO:0007669"/>
    <property type="project" value="InterPro"/>
</dbReference>
<dbReference type="PROSITE" id="PS00086">
    <property type="entry name" value="CYTOCHROME_P450"/>
    <property type="match status" value="1"/>
</dbReference>
<comment type="similarity">
    <text evidence="1 7">Belongs to the cytochrome P450 family.</text>
</comment>
<dbReference type="RefSeq" id="WP_192755564.1">
    <property type="nucleotide sequence ID" value="NZ_BAABJL010000194.1"/>
</dbReference>
<comment type="caution">
    <text evidence="8">The sequence shown here is derived from an EMBL/GenBank/DDBJ whole genome shotgun (WGS) entry which is preliminary data.</text>
</comment>
<reference evidence="8" key="1">
    <citation type="submission" date="2020-10" db="EMBL/GenBank/DDBJ databases">
        <title>Sequencing the genomes of 1000 actinobacteria strains.</title>
        <authorList>
            <person name="Klenk H.-P."/>
        </authorList>
    </citation>
    <scope>NUCLEOTIDE SEQUENCE</scope>
    <source>
        <strain evidence="8">DSM 45354</strain>
    </source>
</reference>
<dbReference type="Proteomes" id="UP000638648">
    <property type="component" value="Unassembled WGS sequence"/>
</dbReference>
<dbReference type="PRINTS" id="PR00385">
    <property type="entry name" value="P450"/>
</dbReference>
<dbReference type="PANTHER" id="PTHR46696:SF1">
    <property type="entry name" value="CYTOCHROME P450 YJIB-RELATED"/>
    <property type="match status" value="1"/>
</dbReference>
<evidence type="ECO:0000313" key="9">
    <source>
        <dbReference type="Proteomes" id="UP000638648"/>
    </source>
</evidence>
<evidence type="ECO:0000313" key="8">
    <source>
        <dbReference type="EMBL" id="MBE1612534.1"/>
    </source>
</evidence>
<organism evidence="8 9">
    <name type="scientific">Actinopolymorpha pittospori</name>
    <dbReference type="NCBI Taxonomy" id="648752"/>
    <lineage>
        <taxon>Bacteria</taxon>
        <taxon>Bacillati</taxon>
        <taxon>Actinomycetota</taxon>
        <taxon>Actinomycetes</taxon>
        <taxon>Propionibacteriales</taxon>
        <taxon>Actinopolymorphaceae</taxon>
        <taxon>Actinopolymorpha</taxon>
    </lineage>
</organism>
<keyword evidence="6 7" id="KW-0503">Monooxygenase</keyword>
<sequence length="381" mass="41983">MSSKPDITQITTAAGDPAWLVTGYDAVRSLFADSRLGRSHPRPDEAPRLFETALVGSPSGTFETEHADHLRMRRALSKAFSARRMEALRPRVQVLVDSLLDDLLERTPPVDFHEAFSFPLPALVISELLGVPTQDRDRFRVWSEDMAHRTDRAKADAGLQSLLTYLDDLVKVKRRQQAQDVISDLVAAADQTGELTQKEIVGFSMLLLFAGHVTTATALEKGIMLLDLHPEQRAALWGDPDLAAGAVEEILRAPFPIPETTTTRSGSAGTPRYARADIACTEQTIRAGDLVVLARGAANQDDRVFTEPNRFDVRREDNPHLAFGHGPHYCLGAPLARIELQVAFATIPRRVPTLRLAVPAAEIERRTDLVIGALTELPVTW</sequence>
<dbReference type="EC" id="1.14.19.8" evidence="8"/>
<dbReference type="AlphaFoldDB" id="A0A927N5L7"/>
<dbReference type="GO" id="GO:0005506">
    <property type="term" value="F:iron ion binding"/>
    <property type="evidence" value="ECO:0007669"/>
    <property type="project" value="InterPro"/>
</dbReference>
<keyword evidence="2 7" id="KW-0349">Heme</keyword>
<name>A0A927N5L7_9ACTN</name>
<evidence type="ECO:0000256" key="2">
    <source>
        <dbReference type="ARBA" id="ARBA00022617"/>
    </source>
</evidence>
<dbReference type="InterPro" id="IPR002397">
    <property type="entry name" value="Cyt_P450_B"/>
</dbReference>
<evidence type="ECO:0000256" key="4">
    <source>
        <dbReference type="ARBA" id="ARBA00023002"/>
    </source>
</evidence>
<dbReference type="EMBL" id="JADBEM010000001">
    <property type="protein sequence ID" value="MBE1612534.1"/>
    <property type="molecule type" value="Genomic_DNA"/>
</dbReference>
<dbReference type="FunFam" id="1.10.630.10:FF:000018">
    <property type="entry name" value="Cytochrome P450 monooxygenase"/>
    <property type="match status" value="1"/>
</dbReference>
<evidence type="ECO:0000256" key="3">
    <source>
        <dbReference type="ARBA" id="ARBA00022723"/>
    </source>
</evidence>
<dbReference type="SUPFAM" id="SSF48264">
    <property type="entry name" value="Cytochrome P450"/>
    <property type="match status" value="1"/>
</dbReference>